<dbReference type="SFLD" id="SFLDG01140">
    <property type="entry name" value="C2.B:_Phosphomannomutase_and_P"/>
    <property type="match status" value="1"/>
</dbReference>
<dbReference type="NCBIfam" id="TIGR01484">
    <property type="entry name" value="HAD-SF-IIB"/>
    <property type="match status" value="1"/>
</dbReference>
<dbReference type="NCBIfam" id="TIGR00099">
    <property type="entry name" value="Cof-subfamily"/>
    <property type="match status" value="1"/>
</dbReference>
<gene>
    <name evidence="1" type="ORF">SAMN04487984_0416</name>
</gene>
<evidence type="ECO:0000313" key="1">
    <source>
        <dbReference type="EMBL" id="SMC31882.1"/>
    </source>
</evidence>
<dbReference type="GO" id="GO:0005829">
    <property type="term" value="C:cytosol"/>
    <property type="evidence" value="ECO:0007669"/>
    <property type="project" value="TreeGrafter"/>
</dbReference>
<dbReference type="SUPFAM" id="SSF56784">
    <property type="entry name" value="HAD-like"/>
    <property type="match status" value="1"/>
</dbReference>
<dbReference type="Gene3D" id="3.30.1240.10">
    <property type="match status" value="1"/>
</dbReference>
<protein>
    <recommendedName>
        <fullName evidence="3">Haloacid dehalogenase-like hydrolase</fullName>
    </recommendedName>
</protein>
<dbReference type="SFLD" id="SFLDS00003">
    <property type="entry name" value="Haloacid_Dehalogenase"/>
    <property type="match status" value="1"/>
</dbReference>
<dbReference type="OrthoDB" id="9806027at2"/>
<dbReference type="EMBL" id="FWXK01000002">
    <property type="protein sequence ID" value="SMC31882.1"/>
    <property type="molecule type" value="Genomic_DNA"/>
</dbReference>
<dbReference type="Pfam" id="PF08282">
    <property type="entry name" value="Hydrolase_3"/>
    <property type="match status" value="1"/>
</dbReference>
<dbReference type="PANTHER" id="PTHR10000">
    <property type="entry name" value="PHOSPHOSERINE PHOSPHATASE"/>
    <property type="match status" value="1"/>
</dbReference>
<dbReference type="Proteomes" id="UP000243884">
    <property type="component" value="Unassembled WGS sequence"/>
</dbReference>
<dbReference type="InterPro" id="IPR006379">
    <property type="entry name" value="HAD-SF_hydro_IIB"/>
</dbReference>
<keyword evidence="2" id="KW-1185">Reference proteome</keyword>
<dbReference type="GO" id="GO:0000287">
    <property type="term" value="F:magnesium ion binding"/>
    <property type="evidence" value="ECO:0007669"/>
    <property type="project" value="TreeGrafter"/>
</dbReference>
<dbReference type="InterPro" id="IPR000150">
    <property type="entry name" value="Cof"/>
</dbReference>
<dbReference type="GO" id="GO:0016791">
    <property type="term" value="F:phosphatase activity"/>
    <property type="evidence" value="ECO:0007669"/>
    <property type="project" value="TreeGrafter"/>
</dbReference>
<accession>A0A1W1Y6S8</accession>
<dbReference type="PROSITE" id="PS01229">
    <property type="entry name" value="COF_2"/>
    <property type="match status" value="1"/>
</dbReference>
<dbReference type="RefSeq" id="WP_084098041.1">
    <property type="nucleotide sequence ID" value="NZ_FWXK01000002.1"/>
</dbReference>
<reference evidence="2" key="1">
    <citation type="submission" date="2017-04" db="EMBL/GenBank/DDBJ databases">
        <authorList>
            <person name="Varghese N."/>
            <person name="Submissions S."/>
        </authorList>
    </citation>
    <scope>NUCLEOTIDE SEQUENCE [LARGE SCALE GENOMIC DNA]</scope>
    <source>
        <strain evidence="2">DSM 21500</strain>
    </source>
</reference>
<evidence type="ECO:0000313" key="2">
    <source>
        <dbReference type="Proteomes" id="UP000243884"/>
    </source>
</evidence>
<proteinExistence type="predicted"/>
<dbReference type="CDD" id="cd07516">
    <property type="entry name" value="HAD_Pase"/>
    <property type="match status" value="1"/>
</dbReference>
<dbReference type="PANTHER" id="PTHR10000:SF55">
    <property type="entry name" value="5-AMINO-6-(5-PHOSPHO-D-RIBITYLAMINO)URACIL PHOSPHATASE YCSE"/>
    <property type="match status" value="1"/>
</dbReference>
<dbReference type="InterPro" id="IPR023214">
    <property type="entry name" value="HAD_sf"/>
</dbReference>
<sequence>MLELIVSDMDGTLLDRNVHVHPQNAKMLMKTYNMGIPFIVSTGRNFTEAKALLDEAGIRCPIIGLNGAILFGRNGEVEYEVALPDETAKNIIKKGTAEGYYLEAMTSKNVYSSSKKERILGMTELIHRQNPDLSREECQQRATQSHEVNAIEYRDDLLDLIDKDHQNILKITVLHVDGQKVLNPLAEELKNEFKNIYTTSSFENNLEISRQGATKGDAIKKYCDDHGYNLENILTVGDNFNDVTMLEMAGYSYAMGNAEPGVKDVAKYETDTNYNAGVAKAIADALKRTQTI</sequence>
<dbReference type="AlphaFoldDB" id="A0A1W1Y6S8"/>
<evidence type="ECO:0008006" key="3">
    <source>
        <dbReference type="Google" id="ProtNLM"/>
    </source>
</evidence>
<name>A0A1W1Y6S8_9LACT</name>
<organism evidence="1 2">
    <name type="scientific">Aerococcus suis</name>
    <dbReference type="NCBI Taxonomy" id="371602"/>
    <lineage>
        <taxon>Bacteria</taxon>
        <taxon>Bacillati</taxon>
        <taxon>Bacillota</taxon>
        <taxon>Bacilli</taxon>
        <taxon>Lactobacillales</taxon>
        <taxon>Aerococcaceae</taxon>
        <taxon>Aerococcus</taxon>
    </lineage>
</organism>
<dbReference type="STRING" id="371602.SAMN04487984_0416"/>
<dbReference type="InterPro" id="IPR036412">
    <property type="entry name" value="HAD-like_sf"/>
</dbReference>
<dbReference type="Gene3D" id="3.40.50.1000">
    <property type="entry name" value="HAD superfamily/HAD-like"/>
    <property type="match status" value="1"/>
</dbReference>